<evidence type="ECO:0000313" key="3">
    <source>
        <dbReference type="Proteomes" id="UP000276133"/>
    </source>
</evidence>
<comment type="caution">
    <text evidence="2">The sequence shown here is derived from an EMBL/GenBank/DDBJ whole genome shotgun (WGS) entry which is preliminary data.</text>
</comment>
<dbReference type="OrthoDB" id="9997614at2759"/>
<dbReference type="Proteomes" id="UP000276133">
    <property type="component" value="Unassembled WGS sequence"/>
</dbReference>
<gene>
    <name evidence="2" type="ORF">BpHYR1_014958</name>
</gene>
<feature type="transmembrane region" description="Helical" evidence="1">
    <location>
        <begin position="50"/>
        <end position="83"/>
    </location>
</feature>
<keyword evidence="1" id="KW-1133">Transmembrane helix</keyword>
<dbReference type="AlphaFoldDB" id="A0A3M7QUB5"/>
<keyword evidence="1" id="KW-0812">Transmembrane</keyword>
<accession>A0A3M7QUB5</accession>
<keyword evidence="3" id="KW-1185">Reference proteome</keyword>
<evidence type="ECO:0000256" key="1">
    <source>
        <dbReference type="SAM" id="Phobius"/>
    </source>
</evidence>
<organism evidence="2 3">
    <name type="scientific">Brachionus plicatilis</name>
    <name type="common">Marine rotifer</name>
    <name type="synonym">Brachionus muelleri</name>
    <dbReference type="NCBI Taxonomy" id="10195"/>
    <lineage>
        <taxon>Eukaryota</taxon>
        <taxon>Metazoa</taxon>
        <taxon>Spiralia</taxon>
        <taxon>Gnathifera</taxon>
        <taxon>Rotifera</taxon>
        <taxon>Eurotatoria</taxon>
        <taxon>Monogononta</taxon>
        <taxon>Pseudotrocha</taxon>
        <taxon>Ploima</taxon>
        <taxon>Brachionidae</taxon>
        <taxon>Brachionus</taxon>
    </lineage>
</organism>
<name>A0A3M7QUB5_BRAPC</name>
<keyword evidence="1" id="KW-0472">Membrane</keyword>
<evidence type="ECO:0000313" key="2">
    <source>
        <dbReference type="EMBL" id="RNA14578.1"/>
    </source>
</evidence>
<dbReference type="EMBL" id="REGN01005156">
    <property type="protein sequence ID" value="RNA14578.1"/>
    <property type="molecule type" value="Genomic_DNA"/>
</dbReference>
<protein>
    <submittedName>
        <fullName evidence="2">Uncharacterized protein</fullName>
    </submittedName>
</protein>
<sequence>MARFIRSDIIYGLFSFLFALKTVVCSEKLVYEEQVALTRDHFGRDDPNELFYGFFPFWAVVIYIIAGTCLVISMISGVCYLLGCKNPDKTKYVAADH</sequence>
<reference evidence="2 3" key="1">
    <citation type="journal article" date="2018" name="Sci. Rep.">
        <title>Genomic signatures of local adaptation to the degree of environmental predictability in rotifers.</title>
        <authorList>
            <person name="Franch-Gras L."/>
            <person name="Hahn C."/>
            <person name="Garcia-Roger E.M."/>
            <person name="Carmona M.J."/>
            <person name="Serra M."/>
            <person name="Gomez A."/>
        </authorList>
    </citation>
    <scope>NUCLEOTIDE SEQUENCE [LARGE SCALE GENOMIC DNA]</scope>
    <source>
        <strain evidence="2">HYR1</strain>
    </source>
</reference>
<proteinExistence type="predicted"/>